<reference evidence="1" key="1">
    <citation type="submission" date="2023-08" db="EMBL/GenBank/DDBJ databases">
        <title>A de novo genome assembly of Solanum verrucosum Schlechtendal, a Mexican diploid species geographically isolated from the other diploid A-genome species in potato relatives.</title>
        <authorList>
            <person name="Hosaka K."/>
        </authorList>
    </citation>
    <scope>NUCLEOTIDE SEQUENCE</scope>
    <source>
        <tissue evidence="1">Young leaves</tissue>
    </source>
</reference>
<sequence length="88" mass="10436">METKKNKERLWKDGLLTSIDSSTHKHWRVRESLWMEFFHRKAIRKVVVEESGEAMRKKTKELNEKLSAKGDEETYGVVEELVTLCNKK</sequence>
<organism evidence="1 2">
    <name type="scientific">Solanum verrucosum</name>
    <dbReference type="NCBI Taxonomy" id="315347"/>
    <lineage>
        <taxon>Eukaryota</taxon>
        <taxon>Viridiplantae</taxon>
        <taxon>Streptophyta</taxon>
        <taxon>Embryophyta</taxon>
        <taxon>Tracheophyta</taxon>
        <taxon>Spermatophyta</taxon>
        <taxon>Magnoliopsida</taxon>
        <taxon>eudicotyledons</taxon>
        <taxon>Gunneridae</taxon>
        <taxon>Pentapetalae</taxon>
        <taxon>asterids</taxon>
        <taxon>lamiids</taxon>
        <taxon>Solanales</taxon>
        <taxon>Solanaceae</taxon>
        <taxon>Solanoideae</taxon>
        <taxon>Solaneae</taxon>
        <taxon>Solanum</taxon>
    </lineage>
</organism>
<dbReference type="AlphaFoldDB" id="A0AAF0ZUZ0"/>
<evidence type="ECO:0000313" key="1">
    <source>
        <dbReference type="EMBL" id="WMV53537.1"/>
    </source>
</evidence>
<evidence type="ECO:0000313" key="2">
    <source>
        <dbReference type="Proteomes" id="UP001234989"/>
    </source>
</evidence>
<protein>
    <submittedName>
        <fullName evidence="1">Uncharacterized protein</fullName>
    </submittedName>
</protein>
<accession>A0AAF0ZUZ0</accession>
<keyword evidence="2" id="KW-1185">Reference proteome</keyword>
<dbReference type="EMBL" id="CP133622">
    <property type="protein sequence ID" value="WMV53537.1"/>
    <property type="molecule type" value="Genomic_DNA"/>
</dbReference>
<dbReference type="Proteomes" id="UP001234989">
    <property type="component" value="Chromosome 11"/>
</dbReference>
<proteinExistence type="predicted"/>
<gene>
    <name evidence="1" type="ORF">MTR67_046922</name>
</gene>
<name>A0AAF0ZUZ0_SOLVR</name>